<accession>A0A9P7D300</accession>
<evidence type="ECO:0000313" key="4">
    <source>
        <dbReference type="Proteomes" id="UP000714275"/>
    </source>
</evidence>
<organism evidence="3 4">
    <name type="scientific">Suillus placidus</name>
    <dbReference type="NCBI Taxonomy" id="48579"/>
    <lineage>
        <taxon>Eukaryota</taxon>
        <taxon>Fungi</taxon>
        <taxon>Dikarya</taxon>
        <taxon>Basidiomycota</taxon>
        <taxon>Agaricomycotina</taxon>
        <taxon>Agaricomycetes</taxon>
        <taxon>Agaricomycetidae</taxon>
        <taxon>Boletales</taxon>
        <taxon>Suillineae</taxon>
        <taxon>Suillaceae</taxon>
        <taxon>Suillus</taxon>
    </lineage>
</organism>
<dbReference type="OrthoDB" id="3260021at2759"/>
<protein>
    <submittedName>
        <fullName evidence="3">Uncharacterized protein</fullName>
    </submittedName>
</protein>
<keyword evidence="2" id="KW-1133">Transmembrane helix</keyword>
<dbReference type="Proteomes" id="UP000714275">
    <property type="component" value="Unassembled WGS sequence"/>
</dbReference>
<name>A0A9P7D300_9AGAM</name>
<proteinExistence type="predicted"/>
<reference evidence="3" key="1">
    <citation type="journal article" date="2020" name="New Phytol.">
        <title>Comparative genomics reveals dynamic genome evolution in host specialist ectomycorrhizal fungi.</title>
        <authorList>
            <person name="Lofgren L.A."/>
            <person name="Nguyen N.H."/>
            <person name="Vilgalys R."/>
            <person name="Ruytinx J."/>
            <person name="Liao H.L."/>
            <person name="Branco S."/>
            <person name="Kuo A."/>
            <person name="LaButti K."/>
            <person name="Lipzen A."/>
            <person name="Andreopoulos W."/>
            <person name="Pangilinan J."/>
            <person name="Riley R."/>
            <person name="Hundley H."/>
            <person name="Na H."/>
            <person name="Barry K."/>
            <person name="Grigoriev I.V."/>
            <person name="Stajich J.E."/>
            <person name="Kennedy P.G."/>
        </authorList>
    </citation>
    <scope>NUCLEOTIDE SEQUENCE</scope>
    <source>
        <strain evidence="3">DOB743</strain>
    </source>
</reference>
<feature type="transmembrane region" description="Helical" evidence="2">
    <location>
        <begin position="65"/>
        <end position="86"/>
    </location>
</feature>
<keyword evidence="2" id="KW-0812">Transmembrane</keyword>
<keyword evidence="2" id="KW-0472">Membrane</keyword>
<evidence type="ECO:0000256" key="1">
    <source>
        <dbReference type="SAM" id="MobiDB-lite"/>
    </source>
</evidence>
<sequence length="166" mass="18307">MPLIKRFNASHEYSRLLSTSRNRDKEPGSDTEQETPLHSVLPLLEETQAAFQRLRRDSDFSQTNIFRFSAPFFTFACVLASVATALRKDIMPSPSTVPLVELSLGVLVLLVGVLVALAVLRAIIWGGAVAIDKFLLVDIGSLSVTSRENKISKLDQRSILFSGLFS</sequence>
<feature type="transmembrane region" description="Helical" evidence="2">
    <location>
        <begin position="106"/>
        <end position="131"/>
    </location>
</feature>
<evidence type="ECO:0000256" key="2">
    <source>
        <dbReference type="SAM" id="Phobius"/>
    </source>
</evidence>
<comment type="caution">
    <text evidence="3">The sequence shown here is derived from an EMBL/GenBank/DDBJ whole genome shotgun (WGS) entry which is preliminary data.</text>
</comment>
<keyword evidence="4" id="KW-1185">Reference proteome</keyword>
<feature type="region of interest" description="Disordered" evidence="1">
    <location>
        <begin position="18"/>
        <end position="37"/>
    </location>
</feature>
<evidence type="ECO:0000313" key="3">
    <source>
        <dbReference type="EMBL" id="KAG1778350.1"/>
    </source>
</evidence>
<gene>
    <name evidence="3" type="ORF">EV702DRAFT_1196349</name>
</gene>
<dbReference type="AlphaFoldDB" id="A0A9P7D300"/>
<dbReference type="EMBL" id="JABBWD010000016">
    <property type="protein sequence ID" value="KAG1778350.1"/>
    <property type="molecule type" value="Genomic_DNA"/>
</dbReference>